<dbReference type="GO" id="GO:0033356">
    <property type="term" value="P:UDP-L-arabinose metabolic process"/>
    <property type="evidence" value="ECO:0007669"/>
    <property type="project" value="TreeGrafter"/>
</dbReference>
<dbReference type="GO" id="GO:0005829">
    <property type="term" value="C:cytosol"/>
    <property type="evidence" value="ECO:0007669"/>
    <property type="project" value="TreeGrafter"/>
</dbReference>
<dbReference type="PANTHER" id="PTHR31682:SF44">
    <property type="entry name" value="UDP-ARABINOPYRANOSE MUTASE 3"/>
    <property type="match status" value="1"/>
</dbReference>
<keyword evidence="2" id="KW-0333">Golgi apparatus</keyword>
<dbReference type="STRING" id="1802055.A3A74_02330"/>
<comment type="subcellular location">
    <subcellularLocation>
        <location evidence="1">Golgi apparatus</location>
    </subcellularLocation>
</comment>
<dbReference type="EMBL" id="MGAF01000022">
    <property type="protein sequence ID" value="OGK41157.1"/>
    <property type="molecule type" value="Genomic_DNA"/>
</dbReference>
<dbReference type="Proteomes" id="UP000179270">
    <property type="component" value="Unassembled WGS sequence"/>
</dbReference>
<evidence type="ECO:0000313" key="3">
    <source>
        <dbReference type="EMBL" id="OGK41157.1"/>
    </source>
</evidence>
<protein>
    <submittedName>
        <fullName evidence="3">Uncharacterized protein</fullName>
    </submittedName>
</protein>
<evidence type="ECO:0000256" key="2">
    <source>
        <dbReference type="ARBA" id="ARBA00023034"/>
    </source>
</evidence>
<dbReference type="InterPro" id="IPR037595">
    <property type="entry name" value="RGP_fam"/>
</dbReference>
<dbReference type="Pfam" id="PF03214">
    <property type="entry name" value="RGP"/>
    <property type="match status" value="1"/>
</dbReference>
<gene>
    <name evidence="3" type="ORF">A3A74_02330</name>
</gene>
<dbReference type="PANTHER" id="PTHR31682">
    <property type="entry name" value="UDP-ARABINOSE MUTASE"/>
    <property type="match status" value="1"/>
</dbReference>
<sequence>MNKQSIYPKTGIFTKKIIDHLGLAVINGSPFVEHRKASNVFKNLQKEANGIEINENLYKSVQAGGLKSKTMSGCYLELAEKAKFPKEEYFVKFKKAMKIWNKLLTKF</sequence>
<proteinExistence type="predicted"/>
<dbReference type="AlphaFoldDB" id="A0A1F7ICS8"/>
<evidence type="ECO:0000256" key="1">
    <source>
        <dbReference type="ARBA" id="ARBA00004555"/>
    </source>
</evidence>
<dbReference type="GO" id="GO:0052691">
    <property type="term" value="F:UDP-arabinopyranose mutase activity"/>
    <property type="evidence" value="ECO:0007669"/>
    <property type="project" value="TreeGrafter"/>
</dbReference>
<organism evidence="3 4">
    <name type="scientific">Candidatus Roizmanbacteria bacterium RIFCSPLOWO2_01_FULL_35_13</name>
    <dbReference type="NCBI Taxonomy" id="1802055"/>
    <lineage>
        <taxon>Bacteria</taxon>
        <taxon>Candidatus Roizmaniibacteriota</taxon>
    </lineage>
</organism>
<accession>A0A1F7ICS8</accession>
<reference evidence="3 4" key="1">
    <citation type="journal article" date="2016" name="Nat. Commun.">
        <title>Thousands of microbial genomes shed light on interconnected biogeochemical processes in an aquifer system.</title>
        <authorList>
            <person name="Anantharaman K."/>
            <person name="Brown C.T."/>
            <person name="Hug L.A."/>
            <person name="Sharon I."/>
            <person name="Castelle C.J."/>
            <person name="Probst A.J."/>
            <person name="Thomas B.C."/>
            <person name="Singh A."/>
            <person name="Wilkins M.J."/>
            <person name="Karaoz U."/>
            <person name="Brodie E.L."/>
            <person name="Williams K.H."/>
            <person name="Hubbard S.S."/>
            <person name="Banfield J.F."/>
        </authorList>
    </citation>
    <scope>NUCLEOTIDE SEQUENCE [LARGE SCALE GENOMIC DNA]</scope>
</reference>
<name>A0A1F7ICS8_9BACT</name>
<evidence type="ECO:0000313" key="4">
    <source>
        <dbReference type="Proteomes" id="UP000179270"/>
    </source>
</evidence>
<comment type="caution">
    <text evidence="3">The sequence shown here is derived from an EMBL/GenBank/DDBJ whole genome shotgun (WGS) entry which is preliminary data.</text>
</comment>